<protein>
    <submittedName>
        <fullName evidence="4">Acyl transferase family protein</fullName>
    </submittedName>
</protein>
<dbReference type="Gene3D" id="3.40.366.10">
    <property type="entry name" value="Malonyl-Coenzyme A Acyl Carrier Protein, domain 2"/>
    <property type="match status" value="1"/>
</dbReference>
<evidence type="ECO:0000256" key="1">
    <source>
        <dbReference type="ARBA" id="ARBA00022450"/>
    </source>
</evidence>
<dbReference type="GO" id="GO:0004312">
    <property type="term" value="F:fatty acid synthase activity"/>
    <property type="evidence" value="ECO:0007669"/>
    <property type="project" value="TreeGrafter"/>
</dbReference>
<keyword evidence="5" id="KW-1185">Reference proteome</keyword>
<dbReference type="GO" id="GO:0071770">
    <property type="term" value="P:DIM/DIP cell wall layer assembly"/>
    <property type="evidence" value="ECO:0007669"/>
    <property type="project" value="TreeGrafter"/>
</dbReference>
<dbReference type="PANTHER" id="PTHR43775">
    <property type="entry name" value="FATTY ACID SYNTHASE"/>
    <property type="match status" value="1"/>
</dbReference>
<dbReference type="GO" id="GO:0005886">
    <property type="term" value="C:plasma membrane"/>
    <property type="evidence" value="ECO:0007669"/>
    <property type="project" value="TreeGrafter"/>
</dbReference>
<dbReference type="SUPFAM" id="SSF55048">
    <property type="entry name" value="Probable ACP-binding domain of malonyl-CoA ACP transacylase"/>
    <property type="match status" value="1"/>
</dbReference>
<dbReference type="GO" id="GO:0006633">
    <property type="term" value="P:fatty acid biosynthetic process"/>
    <property type="evidence" value="ECO:0007669"/>
    <property type="project" value="TreeGrafter"/>
</dbReference>
<keyword evidence="1" id="KW-0596">Phosphopantetheine</keyword>
<evidence type="ECO:0000259" key="3">
    <source>
        <dbReference type="SMART" id="SM00827"/>
    </source>
</evidence>
<keyword evidence="2" id="KW-0597">Phosphoprotein</keyword>
<proteinExistence type="predicted"/>
<accession>A0A3D9SZA3</accession>
<comment type="caution">
    <text evidence="4">The sequence shown here is derived from an EMBL/GenBank/DDBJ whole genome shotgun (WGS) entry which is preliminary data.</text>
</comment>
<gene>
    <name evidence="4" type="ORF">DFJ69_4895</name>
</gene>
<dbReference type="InterPro" id="IPR001227">
    <property type="entry name" value="Ac_transferase_dom_sf"/>
</dbReference>
<dbReference type="EMBL" id="QTTT01000001">
    <property type="protein sequence ID" value="REE99383.1"/>
    <property type="molecule type" value="Genomic_DNA"/>
</dbReference>
<reference evidence="4 5" key="1">
    <citation type="submission" date="2018-08" db="EMBL/GenBank/DDBJ databases">
        <title>Sequencing the genomes of 1000 actinobacteria strains.</title>
        <authorList>
            <person name="Klenk H.-P."/>
        </authorList>
    </citation>
    <scope>NUCLEOTIDE SEQUENCE [LARGE SCALE GENOMIC DNA]</scope>
    <source>
        <strain evidence="4 5">DSM 43927</strain>
    </source>
</reference>
<organism evidence="4 5">
    <name type="scientific">Thermomonospora umbrina</name>
    <dbReference type="NCBI Taxonomy" id="111806"/>
    <lineage>
        <taxon>Bacteria</taxon>
        <taxon>Bacillati</taxon>
        <taxon>Actinomycetota</taxon>
        <taxon>Actinomycetes</taxon>
        <taxon>Streptosporangiales</taxon>
        <taxon>Thermomonosporaceae</taxon>
        <taxon>Thermomonospora</taxon>
    </lineage>
</organism>
<dbReference type="InterPro" id="IPR014043">
    <property type="entry name" value="Acyl_transferase_dom"/>
</dbReference>
<dbReference type="RefSeq" id="WP_170177757.1">
    <property type="nucleotide sequence ID" value="NZ_QTTT01000001.1"/>
</dbReference>
<name>A0A3D9SZA3_9ACTN</name>
<evidence type="ECO:0000313" key="4">
    <source>
        <dbReference type="EMBL" id="REE99383.1"/>
    </source>
</evidence>
<feature type="domain" description="Malonyl-CoA:ACP transacylase (MAT)" evidence="3">
    <location>
        <begin position="29"/>
        <end position="324"/>
    </location>
</feature>
<evidence type="ECO:0000313" key="5">
    <source>
        <dbReference type="Proteomes" id="UP000256661"/>
    </source>
</evidence>
<dbReference type="Proteomes" id="UP000256661">
    <property type="component" value="Unassembled WGS sequence"/>
</dbReference>
<dbReference type="SUPFAM" id="SSF52151">
    <property type="entry name" value="FabD/lysophospholipase-like"/>
    <property type="match status" value="1"/>
</dbReference>
<dbReference type="PANTHER" id="PTHR43775:SF37">
    <property type="entry name" value="SI:DKEY-61P9.11"/>
    <property type="match status" value="1"/>
</dbReference>
<dbReference type="AlphaFoldDB" id="A0A3D9SZA3"/>
<dbReference type="SMART" id="SM00827">
    <property type="entry name" value="PKS_AT"/>
    <property type="match status" value="1"/>
</dbReference>
<keyword evidence="4" id="KW-0808">Transferase</keyword>
<dbReference type="GO" id="GO:0005737">
    <property type="term" value="C:cytoplasm"/>
    <property type="evidence" value="ECO:0007669"/>
    <property type="project" value="TreeGrafter"/>
</dbReference>
<dbReference type="InterPro" id="IPR050091">
    <property type="entry name" value="PKS_NRPS_Biosynth_Enz"/>
</dbReference>
<dbReference type="Gene3D" id="3.30.70.3290">
    <property type="match status" value="1"/>
</dbReference>
<dbReference type="InterPro" id="IPR016036">
    <property type="entry name" value="Malonyl_transacylase_ACP-bd"/>
</dbReference>
<dbReference type="Pfam" id="PF00698">
    <property type="entry name" value="Acyl_transf_1"/>
    <property type="match status" value="1"/>
</dbReference>
<dbReference type="InterPro" id="IPR016035">
    <property type="entry name" value="Acyl_Trfase/lysoPLipase"/>
</dbReference>
<sequence>MRDERVVESAGVGEGSEVVERPAGRLVFAYSGLGSVWPGMGRGLLAEPVAARILERCEELVRQSEGWSLLEQVTAGREVCRLGDPTVAQPALFAMQAALTELWRSWGVDPDAIVGTSVGEIAAAYAAGALDLEVACRVAVCRGRAVGSMSGSGSMAVVGMSARDIGELIGSVAGRLWVAVDLSPAHTLIAGDREAVAAVGPLVRERGATWELRYPDHPLHSPLMEPARRELAALENVVPRTPDRPIFSSLTGGQAPPGAYGPVYWARTLVSPVLLQDAVLAATADGPATVVEIGPRASLTPMMRLTLAARRRPATVLPSMSAHADARGGMLEAAARLSALRHRPDLVRPSASARESLRRR</sequence>
<evidence type="ECO:0000256" key="2">
    <source>
        <dbReference type="ARBA" id="ARBA00022553"/>
    </source>
</evidence>